<comment type="cofactor">
    <cofactor evidence="3">
        <name>Zn(2+)</name>
        <dbReference type="ChEBI" id="CHEBI:29105"/>
    </cofactor>
    <text evidence="3">Binds 1 divalent metal cation per subunit.</text>
</comment>
<dbReference type="PANTHER" id="PTHR47572:SF5">
    <property type="entry name" value="BLR2277 PROTEIN"/>
    <property type="match status" value="1"/>
</dbReference>
<feature type="binding site" evidence="3">
    <location>
        <position position="131"/>
    </location>
    <ligand>
        <name>substrate</name>
    </ligand>
</feature>
<proteinExistence type="predicted"/>
<dbReference type="RefSeq" id="WP_085122848.1">
    <property type="nucleotide sequence ID" value="NZ_FWZX01000007.1"/>
</dbReference>
<dbReference type="InterPro" id="IPR051262">
    <property type="entry name" value="SMP-30/CGR1_Lactonase"/>
</dbReference>
<evidence type="ECO:0000259" key="5">
    <source>
        <dbReference type="Pfam" id="PF08450"/>
    </source>
</evidence>
<dbReference type="PRINTS" id="PR01790">
    <property type="entry name" value="SMP30FAMILY"/>
</dbReference>
<evidence type="ECO:0000256" key="4">
    <source>
        <dbReference type="PROSITE-ProRule" id="PRU00504"/>
    </source>
</evidence>
<evidence type="ECO:0000313" key="7">
    <source>
        <dbReference type="Proteomes" id="UP000192917"/>
    </source>
</evidence>
<dbReference type="GO" id="GO:0046872">
    <property type="term" value="F:metal ion binding"/>
    <property type="evidence" value="ECO:0007669"/>
    <property type="project" value="UniProtKB-KW"/>
</dbReference>
<dbReference type="InterPro" id="IPR005511">
    <property type="entry name" value="SMP-30"/>
</dbReference>
<feature type="active site" description="Proton donor/acceptor" evidence="2">
    <location>
        <position position="228"/>
    </location>
</feature>
<dbReference type="InterPro" id="IPR001258">
    <property type="entry name" value="NHL_repeat"/>
</dbReference>
<feature type="binding site" evidence="3">
    <location>
        <position position="46"/>
    </location>
    <ligand>
        <name>a divalent metal cation</name>
        <dbReference type="ChEBI" id="CHEBI:60240"/>
    </ligand>
</feature>
<name>A0A1Y6BUI8_9PROT</name>
<dbReference type="SUPFAM" id="SSF63829">
    <property type="entry name" value="Calcium-dependent phosphotriesterase"/>
    <property type="match status" value="1"/>
</dbReference>
<feature type="binding site" evidence="3">
    <location>
        <position position="179"/>
    </location>
    <ligand>
        <name>a divalent metal cation</name>
        <dbReference type="ChEBI" id="CHEBI:60240"/>
    </ligand>
</feature>
<dbReference type="Gene3D" id="2.120.10.30">
    <property type="entry name" value="TolB, C-terminal domain"/>
    <property type="match status" value="1"/>
</dbReference>
<feature type="domain" description="SMP-30/Gluconolactonase/LRE-like region" evidence="5">
    <location>
        <begin position="46"/>
        <end position="286"/>
    </location>
</feature>
<keyword evidence="3" id="KW-0479">Metal-binding</keyword>
<dbReference type="EMBL" id="FWZX01000007">
    <property type="protein sequence ID" value="SMF22032.1"/>
    <property type="molecule type" value="Genomic_DNA"/>
</dbReference>
<dbReference type="STRING" id="560819.SAMN05428998_107152"/>
<organism evidence="6 7">
    <name type="scientific">Tistlia consotensis USBA 355</name>
    <dbReference type="NCBI Taxonomy" id="560819"/>
    <lineage>
        <taxon>Bacteria</taxon>
        <taxon>Pseudomonadati</taxon>
        <taxon>Pseudomonadota</taxon>
        <taxon>Alphaproteobacteria</taxon>
        <taxon>Rhodospirillales</taxon>
        <taxon>Rhodovibrionaceae</taxon>
        <taxon>Tistlia</taxon>
    </lineage>
</organism>
<evidence type="ECO:0000256" key="2">
    <source>
        <dbReference type="PIRSR" id="PIRSR605511-1"/>
    </source>
</evidence>
<dbReference type="Proteomes" id="UP000192917">
    <property type="component" value="Unassembled WGS sequence"/>
</dbReference>
<feature type="repeat" description="NHL" evidence="4">
    <location>
        <begin position="211"/>
        <end position="254"/>
    </location>
</feature>
<evidence type="ECO:0000256" key="3">
    <source>
        <dbReference type="PIRSR" id="PIRSR605511-2"/>
    </source>
</evidence>
<keyword evidence="7" id="KW-1185">Reference proteome</keyword>
<gene>
    <name evidence="6" type="ORF">SAMN05428998_107152</name>
</gene>
<dbReference type="InterPro" id="IPR011042">
    <property type="entry name" value="6-blade_b-propeller_TolB-like"/>
</dbReference>
<dbReference type="AlphaFoldDB" id="A0A1Y6BUI8"/>
<reference evidence="6 7" key="1">
    <citation type="submission" date="2017-04" db="EMBL/GenBank/DDBJ databases">
        <authorList>
            <person name="Afonso C.L."/>
            <person name="Miller P.J."/>
            <person name="Scott M.A."/>
            <person name="Spackman E."/>
            <person name="Goraichik I."/>
            <person name="Dimitrov K.M."/>
            <person name="Suarez D.L."/>
            <person name="Swayne D.E."/>
        </authorList>
    </citation>
    <scope>NUCLEOTIDE SEQUENCE [LARGE SCALE GENOMIC DNA]</scope>
    <source>
        <strain evidence="6 7">USBA 355</strain>
    </source>
</reference>
<dbReference type="PANTHER" id="PTHR47572">
    <property type="entry name" value="LIPOPROTEIN-RELATED"/>
    <property type="match status" value="1"/>
</dbReference>
<dbReference type="InterPro" id="IPR013658">
    <property type="entry name" value="SGL"/>
</dbReference>
<accession>A0A1Y6BUI8</accession>
<keyword evidence="3" id="KW-0862">Zinc</keyword>
<sequence>MALYPPPQRIEAEVWTRLPDALRRSGEVPDWGAANKPGRPVDCFLEGPSFDRDGRLWLVDIPYGRIFTVEPDGAWRLVLAYDGWPNGLKIHRDGRIFVADYRHGILVLEPGAGRMAPLLSHRYSEHFRGCNDLVFDAAGRLYFTDQGQSGLHMPNGRVYRYDLEAGRLDLLLDTGPSPNGLVLNESESLLYVAMTRDNAVWRLPLMADGGVSKVGRFVQLSGGLSGPDGLALGADGSLFVAHAGNGCVWGFSRLGEPLWRIVSPTGLTVTNLAFGGPDGRTLYMTESESGTILRAELPVAGRPMFSHGETAASG</sequence>
<keyword evidence="1" id="KW-0677">Repeat</keyword>
<feature type="binding site" evidence="3">
    <location>
        <position position="228"/>
    </location>
    <ligand>
        <name>a divalent metal cation</name>
        <dbReference type="ChEBI" id="CHEBI:60240"/>
    </ligand>
</feature>
<evidence type="ECO:0000313" key="6">
    <source>
        <dbReference type="EMBL" id="SMF22032.1"/>
    </source>
</evidence>
<dbReference type="Pfam" id="PF08450">
    <property type="entry name" value="SGL"/>
    <property type="match status" value="1"/>
</dbReference>
<protein>
    <submittedName>
        <fullName evidence="6">Gluconolactonase</fullName>
    </submittedName>
</protein>
<evidence type="ECO:0000256" key="1">
    <source>
        <dbReference type="ARBA" id="ARBA00022737"/>
    </source>
</evidence>
<dbReference type="PROSITE" id="PS51125">
    <property type="entry name" value="NHL"/>
    <property type="match status" value="1"/>
</dbReference>